<dbReference type="EMBL" id="MU394286">
    <property type="protein sequence ID" value="KAI6091523.1"/>
    <property type="molecule type" value="Genomic_DNA"/>
</dbReference>
<protein>
    <submittedName>
        <fullName evidence="1">Phosphotransferase enzyme family protein</fullName>
    </submittedName>
</protein>
<name>A0ACC0DG33_9PEZI</name>
<gene>
    <name evidence="1" type="ORF">F4821DRAFT_254843</name>
</gene>
<keyword evidence="2" id="KW-1185">Reference proteome</keyword>
<dbReference type="Proteomes" id="UP001497680">
    <property type="component" value="Unassembled WGS sequence"/>
</dbReference>
<proteinExistence type="predicted"/>
<sequence>MRHAHVPSSKAIEPERVAAIMLSWHDLELVSSRRLQKLWAGYGYIYEITARATNDQIKADLIKAGRVDVINDHDGEVFPLILKFIAPPPTPSDAQDEGHLRKLMSYDVEQYFYNSVVPYLEDETPVAHCVATTHNSYGKPDAELLEGLTATIMTDLRPRYPVAGEKRSELNEQQVYAALNWLSNFHRTSRKLVPGNLDELLLPPSEEAKRRLAGQAWGTKLWLNGGYTYLATRRTEYAALAEDEEWSSLCTPVGPDGQSVAELAANFLTTRGREYETLIHGDVKSENLFMTKSGREVAFYDFQYIGLGLGVCDLAKLFTCSVPQDLLTDAENGVPSRLRMDKGEEKLLKFYHAKLLKGFLDPQGNYVPYEWDDLVRHWETALVDWLRFQASWGFWGNTDWLEARCRSILEDRNWRDWLQTNQIAQS</sequence>
<evidence type="ECO:0000313" key="1">
    <source>
        <dbReference type="EMBL" id="KAI6091523.1"/>
    </source>
</evidence>
<evidence type="ECO:0000313" key="2">
    <source>
        <dbReference type="Proteomes" id="UP001497680"/>
    </source>
</evidence>
<organism evidence="1 2">
    <name type="scientific">Hypoxylon rubiginosum</name>
    <dbReference type="NCBI Taxonomy" id="110542"/>
    <lineage>
        <taxon>Eukaryota</taxon>
        <taxon>Fungi</taxon>
        <taxon>Dikarya</taxon>
        <taxon>Ascomycota</taxon>
        <taxon>Pezizomycotina</taxon>
        <taxon>Sordariomycetes</taxon>
        <taxon>Xylariomycetidae</taxon>
        <taxon>Xylariales</taxon>
        <taxon>Hypoxylaceae</taxon>
        <taxon>Hypoxylon</taxon>
    </lineage>
</organism>
<reference evidence="1 2" key="1">
    <citation type="journal article" date="2022" name="New Phytol.">
        <title>Ecological generalism drives hyperdiversity of secondary metabolite gene clusters in xylarialean endophytes.</title>
        <authorList>
            <person name="Franco M.E.E."/>
            <person name="Wisecaver J.H."/>
            <person name="Arnold A.E."/>
            <person name="Ju Y.M."/>
            <person name="Slot J.C."/>
            <person name="Ahrendt S."/>
            <person name="Moore L.P."/>
            <person name="Eastman K.E."/>
            <person name="Scott K."/>
            <person name="Konkel Z."/>
            <person name="Mondo S.J."/>
            <person name="Kuo A."/>
            <person name="Hayes R.D."/>
            <person name="Haridas S."/>
            <person name="Andreopoulos B."/>
            <person name="Riley R."/>
            <person name="LaButti K."/>
            <person name="Pangilinan J."/>
            <person name="Lipzen A."/>
            <person name="Amirebrahimi M."/>
            <person name="Yan J."/>
            <person name="Adam C."/>
            <person name="Keymanesh K."/>
            <person name="Ng V."/>
            <person name="Louie K."/>
            <person name="Northen T."/>
            <person name="Drula E."/>
            <person name="Henrissat B."/>
            <person name="Hsieh H.M."/>
            <person name="Youens-Clark K."/>
            <person name="Lutzoni F."/>
            <person name="Miadlikowska J."/>
            <person name="Eastwood D.C."/>
            <person name="Hamelin R.C."/>
            <person name="Grigoriev I.V."/>
            <person name="U'Ren J.M."/>
        </authorList>
    </citation>
    <scope>NUCLEOTIDE SEQUENCE [LARGE SCALE GENOMIC DNA]</scope>
    <source>
        <strain evidence="1 2">ER1909</strain>
    </source>
</reference>
<comment type="caution">
    <text evidence="1">The sequence shown here is derived from an EMBL/GenBank/DDBJ whole genome shotgun (WGS) entry which is preliminary data.</text>
</comment>
<accession>A0ACC0DG33</accession>